<reference evidence="1 2" key="1">
    <citation type="journal article" date="2019" name="Sci. Rep.">
        <title>Orb-weaving spider Araneus ventricosus genome elucidates the spidroin gene catalogue.</title>
        <authorList>
            <person name="Kono N."/>
            <person name="Nakamura H."/>
            <person name="Ohtoshi R."/>
            <person name="Moran D.A.P."/>
            <person name="Shinohara A."/>
            <person name="Yoshida Y."/>
            <person name="Fujiwara M."/>
            <person name="Mori M."/>
            <person name="Tomita M."/>
            <person name="Arakawa K."/>
        </authorList>
    </citation>
    <scope>NUCLEOTIDE SEQUENCE [LARGE SCALE GENOMIC DNA]</scope>
</reference>
<dbReference type="Proteomes" id="UP000499080">
    <property type="component" value="Unassembled WGS sequence"/>
</dbReference>
<comment type="caution">
    <text evidence="1">The sequence shown here is derived from an EMBL/GenBank/DDBJ whole genome shotgun (WGS) entry which is preliminary data.</text>
</comment>
<accession>A0A4Y2JGI8</accession>
<organism evidence="1 2">
    <name type="scientific">Araneus ventricosus</name>
    <name type="common">Orbweaver spider</name>
    <name type="synonym">Epeira ventricosa</name>
    <dbReference type="NCBI Taxonomy" id="182803"/>
    <lineage>
        <taxon>Eukaryota</taxon>
        <taxon>Metazoa</taxon>
        <taxon>Ecdysozoa</taxon>
        <taxon>Arthropoda</taxon>
        <taxon>Chelicerata</taxon>
        <taxon>Arachnida</taxon>
        <taxon>Araneae</taxon>
        <taxon>Araneomorphae</taxon>
        <taxon>Entelegynae</taxon>
        <taxon>Araneoidea</taxon>
        <taxon>Araneidae</taxon>
        <taxon>Araneus</taxon>
    </lineage>
</organism>
<evidence type="ECO:0000313" key="2">
    <source>
        <dbReference type="Proteomes" id="UP000499080"/>
    </source>
</evidence>
<dbReference type="OrthoDB" id="6433704at2759"/>
<keyword evidence="2" id="KW-1185">Reference proteome</keyword>
<proteinExistence type="predicted"/>
<gene>
    <name evidence="1" type="ORF">AVEN_51209_1</name>
</gene>
<name>A0A4Y2JGI8_ARAVE</name>
<evidence type="ECO:0000313" key="1">
    <source>
        <dbReference type="EMBL" id="GBM89005.1"/>
    </source>
</evidence>
<sequence length="89" mass="10223">MSLQFIEDFICFFPLEIENNSEMRSSHVFVVGFFLLLVILSCDVNTVEGRRCTRICEKGRCRPICTRSAEFVDDSPVDETEVEKSPDKP</sequence>
<dbReference type="AlphaFoldDB" id="A0A4Y2JGI8"/>
<dbReference type="EMBL" id="BGPR01003506">
    <property type="protein sequence ID" value="GBM89005.1"/>
    <property type="molecule type" value="Genomic_DNA"/>
</dbReference>
<protein>
    <submittedName>
        <fullName evidence="1">Uncharacterized protein</fullName>
    </submittedName>
</protein>